<accession>A0ABW0TQV2</accession>
<feature type="region of interest" description="Disordered" evidence="1">
    <location>
        <begin position="1"/>
        <end position="24"/>
    </location>
</feature>
<sequence length="66" mass="7454">MKAVKQATRSQTNSTKNRSRQDDSVLHRACPKCNGKLTLKTGRYGKFYGCSHYPACRYTENVKVNG</sequence>
<dbReference type="GO" id="GO:0003677">
    <property type="term" value="F:DNA binding"/>
    <property type="evidence" value="ECO:0007669"/>
    <property type="project" value="UniProtKB-KW"/>
</dbReference>
<dbReference type="InterPro" id="IPR013498">
    <property type="entry name" value="Topo_IA_Znf"/>
</dbReference>
<gene>
    <name evidence="3" type="ORF">ACFPRA_20410</name>
</gene>
<feature type="compositionally biased region" description="Polar residues" evidence="1">
    <location>
        <begin position="7"/>
        <end position="16"/>
    </location>
</feature>
<keyword evidence="4" id="KW-1185">Reference proteome</keyword>
<dbReference type="Gene3D" id="3.30.65.10">
    <property type="entry name" value="Bacterial Topoisomerase I, domain 1"/>
    <property type="match status" value="1"/>
</dbReference>
<evidence type="ECO:0000259" key="2">
    <source>
        <dbReference type="Pfam" id="PF01396"/>
    </source>
</evidence>
<keyword evidence="3" id="KW-0238">DNA-binding</keyword>
<proteinExistence type="predicted"/>
<dbReference type="Proteomes" id="UP001596109">
    <property type="component" value="Unassembled WGS sequence"/>
</dbReference>
<evidence type="ECO:0000256" key="1">
    <source>
        <dbReference type="SAM" id="MobiDB-lite"/>
    </source>
</evidence>
<name>A0ABW0TQV2_9BACL</name>
<protein>
    <submittedName>
        <fullName evidence="3">Topoisomerase DNA-binding C4 zinc finger domain-containing protein</fullName>
    </submittedName>
</protein>
<dbReference type="Pfam" id="PF01396">
    <property type="entry name" value="Zn_ribbon_Top1"/>
    <property type="match status" value="1"/>
</dbReference>
<feature type="domain" description="DNA topoisomerase type IA zn finger" evidence="2">
    <location>
        <begin position="28"/>
        <end position="63"/>
    </location>
</feature>
<comment type="caution">
    <text evidence="3">The sequence shown here is derived from an EMBL/GenBank/DDBJ whole genome shotgun (WGS) entry which is preliminary data.</text>
</comment>
<dbReference type="EMBL" id="JBHSNO010000015">
    <property type="protein sequence ID" value="MFC5591249.1"/>
    <property type="molecule type" value="Genomic_DNA"/>
</dbReference>
<organism evidence="3 4">
    <name type="scientific">Sporosarcina soli</name>
    <dbReference type="NCBI Taxonomy" id="334736"/>
    <lineage>
        <taxon>Bacteria</taxon>
        <taxon>Bacillati</taxon>
        <taxon>Bacillota</taxon>
        <taxon>Bacilli</taxon>
        <taxon>Bacillales</taxon>
        <taxon>Caryophanaceae</taxon>
        <taxon>Sporosarcina</taxon>
    </lineage>
</organism>
<dbReference type="RefSeq" id="WP_381438793.1">
    <property type="nucleotide sequence ID" value="NZ_JBHSNO010000015.1"/>
</dbReference>
<dbReference type="SUPFAM" id="SSF57783">
    <property type="entry name" value="Zinc beta-ribbon"/>
    <property type="match status" value="1"/>
</dbReference>
<evidence type="ECO:0000313" key="4">
    <source>
        <dbReference type="Proteomes" id="UP001596109"/>
    </source>
</evidence>
<reference evidence="4" key="1">
    <citation type="journal article" date="2019" name="Int. J. Syst. Evol. Microbiol.">
        <title>The Global Catalogue of Microorganisms (GCM) 10K type strain sequencing project: providing services to taxonomists for standard genome sequencing and annotation.</title>
        <authorList>
            <consortium name="The Broad Institute Genomics Platform"/>
            <consortium name="The Broad Institute Genome Sequencing Center for Infectious Disease"/>
            <person name="Wu L."/>
            <person name="Ma J."/>
        </authorList>
    </citation>
    <scope>NUCLEOTIDE SEQUENCE [LARGE SCALE GENOMIC DNA]</scope>
    <source>
        <strain evidence="4">CGMCC 4.1434</strain>
    </source>
</reference>
<evidence type="ECO:0000313" key="3">
    <source>
        <dbReference type="EMBL" id="MFC5591249.1"/>
    </source>
</evidence>